<evidence type="ECO:0000313" key="4">
    <source>
        <dbReference type="Proteomes" id="UP000693672"/>
    </source>
</evidence>
<dbReference type="EMBL" id="CAJVAS010000017">
    <property type="protein sequence ID" value="CAG7636754.1"/>
    <property type="molecule type" value="Genomic_DNA"/>
</dbReference>
<dbReference type="Pfam" id="PF12833">
    <property type="entry name" value="HTH_18"/>
    <property type="match status" value="1"/>
</dbReference>
<gene>
    <name evidence="3" type="primary">rhaR_56</name>
    <name evidence="3" type="ORF">PAESOLCIP111_03781</name>
</gene>
<keyword evidence="4" id="KW-1185">Reference proteome</keyword>
<dbReference type="InterPro" id="IPR003313">
    <property type="entry name" value="AraC-bd"/>
</dbReference>
<sequence>MDKYGPIYHFPSTGDIPPPISVPFIGINYCSPHYRNVRRMSKITVIGCVLSGRGKIRVNAQTCSVQRGDVFLMRSGCYHEVISEADPEEPWVFIWYNVHSQWALNVLEAYRLLSTVVVPDASLEPVFKQGIEWAESKTIEEMQGALQELFMRIVIGLSELQRKRQDLLSLLVRQIKLHLDNQLLQPFHTEQLVEEMGMSAKHLNRVFKKEMGTTIYNYVLTKKMESAKLMLIETHLTVVEISEQLGYSDAHYFSNLFKQKNGMRPTAFRSQFSDQEQH</sequence>
<evidence type="ECO:0000313" key="3">
    <source>
        <dbReference type="EMBL" id="CAG7636754.1"/>
    </source>
</evidence>
<evidence type="ECO:0000259" key="2">
    <source>
        <dbReference type="PROSITE" id="PS01124"/>
    </source>
</evidence>
<dbReference type="Pfam" id="PF02311">
    <property type="entry name" value="AraC_binding"/>
    <property type="match status" value="1"/>
</dbReference>
<organism evidence="3 4">
    <name type="scientific">Paenibacillus solanacearum</name>
    <dbReference type="NCBI Taxonomy" id="2048548"/>
    <lineage>
        <taxon>Bacteria</taxon>
        <taxon>Bacillati</taxon>
        <taxon>Bacillota</taxon>
        <taxon>Bacilli</taxon>
        <taxon>Bacillales</taxon>
        <taxon>Paenibacillaceae</taxon>
        <taxon>Paenibacillus</taxon>
    </lineage>
</organism>
<keyword evidence="1" id="KW-0238">DNA-binding</keyword>
<name>A0A916K6N7_9BACL</name>
<dbReference type="GO" id="GO:0043565">
    <property type="term" value="F:sequence-specific DNA binding"/>
    <property type="evidence" value="ECO:0007669"/>
    <property type="project" value="InterPro"/>
</dbReference>
<proteinExistence type="predicted"/>
<protein>
    <submittedName>
        <fullName evidence="3">HTH-type transcriptional activator RhaR</fullName>
    </submittedName>
</protein>
<dbReference type="AlphaFoldDB" id="A0A916K6N7"/>
<feature type="domain" description="HTH araC/xylS-type" evidence="2">
    <location>
        <begin position="173"/>
        <end position="271"/>
    </location>
</feature>
<dbReference type="PANTHER" id="PTHR43280">
    <property type="entry name" value="ARAC-FAMILY TRANSCRIPTIONAL REGULATOR"/>
    <property type="match status" value="1"/>
</dbReference>
<dbReference type="PANTHER" id="PTHR43280:SF2">
    <property type="entry name" value="HTH-TYPE TRANSCRIPTIONAL REGULATOR EXSA"/>
    <property type="match status" value="1"/>
</dbReference>
<reference evidence="3" key="1">
    <citation type="submission" date="2021-06" db="EMBL/GenBank/DDBJ databases">
        <authorList>
            <person name="Criscuolo A."/>
        </authorList>
    </citation>
    <scope>NUCLEOTIDE SEQUENCE</scope>
    <source>
        <strain evidence="3">CIP111600</strain>
    </source>
</reference>
<dbReference type="SMART" id="SM00342">
    <property type="entry name" value="HTH_ARAC"/>
    <property type="match status" value="1"/>
</dbReference>
<dbReference type="InterPro" id="IPR018060">
    <property type="entry name" value="HTH_AraC"/>
</dbReference>
<comment type="caution">
    <text evidence="3">The sequence shown here is derived from an EMBL/GenBank/DDBJ whole genome shotgun (WGS) entry which is preliminary data.</text>
</comment>
<dbReference type="PROSITE" id="PS01124">
    <property type="entry name" value="HTH_ARAC_FAMILY_2"/>
    <property type="match status" value="1"/>
</dbReference>
<dbReference type="RefSeq" id="WP_218093522.1">
    <property type="nucleotide sequence ID" value="NZ_CAJVAS010000017.1"/>
</dbReference>
<dbReference type="GO" id="GO:0003700">
    <property type="term" value="F:DNA-binding transcription factor activity"/>
    <property type="evidence" value="ECO:0007669"/>
    <property type="project" value="InterPro"/>
</dbReference>
<dbReference type="Proteomes" id="UP000693672">
    <property type="component" value="Unassembled WGS sequence"/>
</dbReference>
<evidence type="ECO:0000256" key="1">
    <source>
        <dbReference type="ARBA" id="ARBA00023125"/>
    </source>
</evidence>
<accession>A0A916K6N7</accession>